<sequence>MAHTTHLETPTTDLPREKLLDMLRQMHLIRAFEEAAEQQYFAGKVHGTMHLYIGEEAAAVGCIAALEPRDQITSTHRGHGHAIAKGQDVREMMAELLAKRTGVCRGLGGSMHMADVELGNLGANGIVSGGMGSAVGAALSTHLLKTGRVVMCFFGDGAANNGNFHETLNLASIWKLPVVFVCENNQYAMSMPAREAIPVRVADRAAAYAMPGVRVDGMDVLAVYAEAKRAVDRARAGQGPSLVEVLTYRYKGHSRSDKQVYRTKQEVKEWQERDPIARFEAWLIENGLLGREQADAVRQEALRAIEEAVAFADASPEPDPAALLDEVYYEEPANRMDHALRGLTLQAPSPFNDRPLPTWFTRTFAQHAGSEPPPGTRELTGSEALREAMAQAMEAAPNVVLIGEDIGKYGGAFGVTLGLYDRFGPDRVRDTPISENAIAGVSFGAGMTGLIPIAEFQFQDFVTLAMEQIVLQAAKVRYMFGGRTICQMVIRLPAGGGTGAAAQHSESLESWFVNVPGLKVVIPSTPYDMKGLLLASIADQNPIIFVEPKLAYRIKGPVPERPYLVPIGKAAVRRVGRHLTLVSAGMTVHRALEAAEQLAGEGIDCEVIDLRTLKPYDLHTIVQSVKKTGRVLIAHEAPLLGGYGAEIAAAVAQSEAFAYLEAPIIRLGGADTPMPYNRTMERAATPQTEHIVEHARKLARLQV</sequence>
<dbReference type="InterPro" id="IPR029061">
    <property type="entry name" value="THDP-binding"/>
</dbReference>
<dbReference type="FunFam" id="3.40.50.920:FF:000001">
    <property type="entry name" value="Pyruvate dehydrogenase E1 beta subunit"/>
    <property type="match status" value="1"/>
</dbReference>
<dbReference type="SUPFAM" id="SSF52518">
    <property type="entry name" value="Thiamin diphosphate-binding fold (THDP-binding)"/>
    <property type="match status" value="2"/>
</dbReference>
<proteinExistence type="predicted"/>
<keyword evidence="2" id="KW-0560">Oxidoreductase</keyword>
<dbReference type="GO" id="GO:0004591">
    <property type="term" value="F:oxoglutarate dehydrogenase (succinyl-transferring) activity"/>
    <property type="evidence" value="ECO:0007669"/>
    <property type="project" value="UniProtKB-EC"/>
</dbReference>
<reference evidence="6 7" key="1">
    <citation type="submission" date="2017-11" db="EMBL/GenBank/DDBJ databases">
        <title>Evolution of Phototrophy in the Chloroflexi Phylum Driven by Horizontal Gene Transfer.</title>
        <authorList>
            <person name="Ward L.M."/>
            <person name="Hemp J."/>
            <person name="Shih P.M."/>
            <person name="Mcglynn S.E."/>
            <person name="Fischer W."/>
        </authorList>
    </citation>
    <scope>NUCLEOTIDE SEQUENCE [LARGE SCALE GENOMIC DNA]</scope>
    <source>
        <strain evidence="6">JP3_7</strain>
    </source>
</reference>
<dbReference type="PANTHER" id="PTHR43257">
    <property type="entry name" value="PYRUVATE DEHYDROGENASE E1 COMPONENT BETA SUBUNIT"/>
    <property type="match status" value="1"/>
</dbReference>
<dbReference type="AlphaFoldDB" id="A0A2M8QCJ1"/>
<comment type="cofactor">
    <cofactor evidence="1">
        <name>thiamine diphosphate</name>
        <dbReference type="ChEBI" id="CHEBI:58937"/>
    </cofactor>
</comment>
<dbReference type="SUPFAM" id="SSF52922">
    <property type="entry name" value="TK C-terminal domain-like"/>
    <property type="match status" value="1"/>
</dbReference>
<dbReference type="CDD" id="cd07036">
    <property type="entry name" value="TPP_PYR_E1-PDHc-beta_like"/>
    <property type="match status" value="1"/>
</dbReference>
<dbReference type="NCBIfam" id="NF006667">
    <property type="entry name" value="PRK09212.1"/>
    <property type="match status" value="1"/>
</dbReference>
<name>A0A2M8QCJ1_9CHLR</name>
<evidence type="ECO:0000259" key="5">
    <source>
        <dbReference type="SMART" id="SM00861"/>
    </source>
</evidence>
<dbReference type="InterPro" id="IPR005475">
    <property type="entry name" value="Transketolase-like_Pyr-bd"/>
</dbReference>
<dbReference type="InterPro" id="IPR001017">
    <property type="entry name" value="DH_E1"/>
</dbReference>
<dbReference type="InterPro" id="IPR033248">
    <property type="entry name" value="Transketolase_C"/>
</dbReference>
<dbReference type="Gene3D" id="3.40.50.970">
    <property type="match status" value="2"/>
</dbReference>
<dbReference type="InterPro" id="IPR009014">
    <property type="entry name" value="Transketo_C/PFOR_II"/>
</dbReference>
<evidence type="ECO:0000256" key="4">
    <source>
        <dbReference type="ARBA" id="ARBA00051911"/>
    </source>
</evidence>
<dbReference type="Pfam" id="PF02780">
    <property type="entry name" value="Transketolase_C"/>
    <property type="match status" value="1"/>
</dbReference>
<evidence type="ECO:0000256" key="1">
    <source>
        <dbReference type="ARBA" id="ARBA00001964"/>
    </source>
</evidence>
<dbReference type="Gene3D" id="3.40.50.920">
    <property type="match status" value="1"/>
</dbReference>
<accession>A0A2M8QCJ1</accession>
<keyword evidence="3" id="KW-0786">Thiamine pyrophosphate</keyword>
<protein>
    <submittedName>
        <fullName evidence="6">Dehydrogenase</fullName>
    </submittedName>
</protein>
<dbReference type="CDD" id="cd02000">
    <property type="entry name" value="TPP_E1_PDC_ADC_BCADC"/>
    <property type="match status" value="1"/>
</dbReference>
<feature type="domain" description="Transketolase-like pyrimidine-binding" evidence="5">
    <location>
        <begin position="379"/>
        <end position="554"/>
    </location>
</feature>
<dbReference type="FunFam" id="3.40.50.970:FF:000001">
    <property type="entry name" value="Pyruvate dehydrogenase E1 beta subunit"/>
    <property type="match status" value="1"/>
</dbReference>
<evidence type="ECO:0000313" key="7">
    <source>
        <dbReference type="Proteomes" id="UP000230790"/>
    </source>
</evidence>
<comment type="caution">
    <text evidence="6">The sequence shown here is derived from an EMBL/GenBank/DDBJ whole genome shotgun (WGS) entry which is preliminary data.</text>
</comment>
<gene>
    <name evidence="6" type="ORF">CUN48_08190</name>
</gene>
<comment type="catalytic activity">
    <reaction evidence="4">
        <text>N(6)-[(R)-lipoyl]-L-lysyl-[protein] + 2-oxoglutarate + H(+) = N(6)-[(R)-S(8)-succinyldihydrolipoyl]-L-lysyl-[protein] + CO2</text>
        <dbReference type="Rhea" id="RHEA:12188"/>
        <dbReference type="Rhea" id="RHEA-COMP:10474"/>
        <dbReference type="Rhea" id="RHEA-COMP:20092"/>
        <dbReference type="ChEBI" id="CHEBI:15378"/>
        <dbReference type="ChEBI" id="CHEBI:16526"/>
        <dbReference type="ChEBI" id="CHEBI:16810"/>
        <dbReference type="ChEBI" id="CHEBI:83099"/>
        <dbReference type="ChEBI" id="CHEBI:83120"/>
        <dbReference type="EC" id="1.2.4.2"/>
    </reaction>
</comment>
<dbReference type="PANTHER" id="PTHR43257:SF2">
    <property type="entry name" value="PYRUVATE DEHYDROGENASE E1 COMPONENT SUBUNIT BETA"/>
    <property type="match status" value="1"/>
</dbReference>
<organism evidence="6 7">
    <name type="scientific">Candidatus Thermofonsia Clade 3 bacterium</name>
    <dbReference type="NCBI Taxonomy" id="2364212"/>
    <lineage>
        <taxon>Bacteria</taxon>
        <taxon>Bacillati</taxon>
        <taxon>Chloroflexota</taxon>
        <taxon>Candidatus Thermofontia</taxon>
        <taxon>Candidatus Thermofonsia Clade 3</taxon>
    </lineage>
</organism>
<dbReference type="SMART" id="SM00861">
    <property type="entry name" value="Transket_pyr"/>
    <property type="match status" value="1"/>
</dbReference>
<dbReference type="Pfam" id="PF00676">
    <property type="entry name" value="E1_dh"/>
    <property type="match status" value="1"/>
</dbReference>
<dbReference type="EMBL" id="PGTN01000045">
    <property type="protein sequence ID" value="PJF47517.1"/>
    <property type="molecule type" value="Genomic_DNA"/>
</dbReference>
<dbReference type="Pfam" id="PF02779">
    <property type="entry name" value="Transket_pyr"/>
    <property type="match status" value="1"/>
</dbReference>
<evidence type="ECO:0000256" key="3">
    <source>
        <dbReference type="ARBA" id="ARBA00023052"/>
    </source>
</evidence>
<dbReference type="Proteomes" id="UP000230790">
    <property type="component" value="Unassembled WGS sequence"/>
</dbReference>
<evidence type="ECO:0000313" key="6">
    <source>
        <dbReference type="EMBL" id="PJF47517.1"/>
    </source>
</evidence>
<evidence type="ECO:0000256" key="2">
    <source>
        <dbReference type="ARBA" id="ARBA00023002"/>
    </source>
</evidence>